<proteinExistence type="predicted"/>
<dbReference type="AlphaFoldDB" id="K6VJR2"/>
<name>K6VJR2_9MICO</name>
<dbReference type="eggNOG" id="COG0318">
    <property type="taxonomic scope" value="Bacteria"/>
</dbReference>
<dbReference type="PANTHER" id="PTHR43767:SF1">
    <property type="entry name" value="NONRIBOSOMAL PEPTIDE SYNTHASE PES1 (EUROFUNG)-RELATED"/>
    <property type="match status" value="1"/>
</dbReference>
<protein>
    <submittedName>
        <fullName evidence="3">O-succinylbenzoate--CoA ligase</fullName>
    </submittedName>
</protein>
<feature type="domain" description="AMP-dependent synthetase/ligase" evidence="1">
    <location>
        <begin position="60"/>
        <end position="246"/>
    </location>
</feature>
<organism evidence="3 4">
    <name type="scientific">Kineosphaera limosa NBRC 100340</name>
    <dbReference type="NCBI Taxonomy" id="1184609"/>
    <lineage>
        <taxon>Bacteria</taxon>
        <taxon>Bacillati</taxon>
        <taxon>Actinomycetota</taxon>
        <taxon>Actinomycetes</taxon>
        <taxon>Micrococcales</taxon>
        <taxon>Dermatophilaceae</taxon>
        <taxon>Kineosphaera</taxon>
    </lineage>
</organism>
<evidence type="ECO:0000313" key="3">
    <source>
        <dbReference type="EMBL" id="GAB96458.1"/>
    </source>
</evidence>
<dbReference type="InterPro" id="IPR050237">
    <property type="entry name" value="ATP-dep_AMP-bd_enzyme"/>
</dbReference>
<dbReference type="InterPro" id="IPR025110">
    <property type="entry name" value="AMP-bd_C"/>
</dbReference>
<dbReference type="PANTHER" id="PTHR43767">
    <property type="entry name" value="LONG-CHAIN-FATTY-ACID--COA LIGASE"/>
    <property type="match status" value="1"/>
</dbReference>
<feature type="domain" description="AMP-binding enzyme C-terminal" evidence="2">
    <location>
        <begin position="317"/>
        <end position="380"/>
    </location>
</feature>
<dbReference type="InterPro" id="IPR042099">
    <property type="entry name" value="ANL_N_sf"/>
</dbReference>
<dbReference type="GO" id="GO:0016878">
    <property type="term" value="F:acid-thiol ligase activity"/>
    <property type="evidence" value="ECO:0007669"/>
    <property type="project" value="UniProtKB-ARBA"/>
</dbReference>
<dbReference type="SUPFAM" id="SSF56801">
    <property type="entry name" value="Acetyl-CoA synthetase-like"/>
    <property type="match status" value="1"/>
</dbReference>
<evidence type="ECO:0000259" key="2">
    <source>
        <dbReference type="Pfam" id="PF13193"/>
    </source>
</evidence>
<reference evidence="3 4" key="1">
    <citation type="submission" date="2012-08" db="EMBL/GenBank/DDBJ databases">
        <title>Whole genome shotgun sequence of Kineosphaera limosa NBRC 100340.</title>
        <authorList>
            <person name="Yoshida I."/>
            <person name="Isaki S."/>
            <person name="Hosoyama A."/>
            <person name="Tsuchikane K."/>
            <person name="Katsumata H."/>
            <person name="Ando Y."/>
            <person name="Ohji S."/>
            <person name="Hamada M."/>
            <person name="Tamura T."/>
            <person name="Yamazoe A."/>
            <person name="Yamazaki S."/>
            <person name="Fujita N."/>
        </authorList>
    </citation>
    <scope>NUCLEOTIDE SEQUENCE [LARGE SCALE GENOMIC DNA]</scope>
    <source>
        <strain evidence="3 4">NBRC 100340</strain>
    </source>
</reference>
<evidence type="ECO:0000259" key="1">
    <source>
        <dbReference type="Pfam" id="PF00501"/>
    </source>
</evidence>
<dbReference type="NCBIfam" id="NF005877">
    <property type="entry name" value="PRK07824.1"/>
    <property type="match status" value="1"/>
</dbReference>
<keyword evidence="3" id="KW-0436">Ligase</keyword>
<dbReference type="Proteomes" id="UP000008366">
    <property type="component" value="Unassembled WGS sequence"/>
</dbReference>
<gene>
    <name evidence="3" type="primary">menE</name>
    <name evidence="3" type="ORF">KILIM_039_00320</name>
</gene>
<dbReference type="InterPro" id="IPR045851">
    <property type="entry name" value="AMP-bd_C_sf"/>
</dbReference>
<comment type="caution">
    <text evidence="3">The sequence shown here is derived from an EMBL/GenBank/DDBJ whole genome shotgun (WGS) entry which is preliminary data.</text>
</comment>
<evidence type="ECO:0000313" key="4">
    <source>
        <dbReference type="Proteomes" id="UP000008366"/>
    </source>
</evidence>
<dbReference type="Gene3D" id="3.40.50.12780">
    <property type="entry name" value="N-terminal domain of ligase-like"/>
    <property type="match status" value="1"/>
</dbReference>
<dbReference type="STRING" id="1184609.KILIM_039_00320"/>
<dbReference type="Pfam" id="PF13193">
    <property type="entry name" value="AMP-binding_C"/>
    <property type="match status" value="1"/>
</dbReference>
<dbReference type="OrthoDB" id="9803968at2"/>
<dbReference type="InterPro" id="IPR000873">
    <property type="entry name" value="AMP-dep_synth/lig_dom"/>
</dbReference>
<keyword evidence="4" id="KW-1185">Reference proteome</keyword>
<dbReference type="EMBL" id="BAHD01000039">
    <property type="protein sequence ID" value="GAB96458.1"/>
    <property type="molecule type" value="Genomic_DNA"/>
</dbReference>
<accession>K6VJR2</accession>
<dbReference type="Gene3D" id="3.30.300.30">
    <property type="match status" value="1"/>
</dbReference>
<dbReference type="RefSeq" id="WP_006592990.1">
    <property type="nucleotide sequence ID" value="NZ_BAHD01000039.1"/>
</dbReference>
<dbReference type="Pfam" id="PF00501">
    <property type="entry name" value="AMP-binding"/>
    <property type="match status" value="1"/>
</dbReference>
<sequence>MSIVGLPLGADLRAALPALQVMLDGSGPLLLPFAEGAAAPDLLTSGDSSVGPASGVAVGTSGSTGSPKRAILPTAALRASAEATHQVLGGPGRWLLALPPEHIAGLQVILRSLLSGHDPALLAPGPFTAQRFTQAVADARAEAVAPRYVSLVPTQLGRLLDDPAGRGALATFDAVLVGGAATPAQLVERARDAGARIVRTYGMSETAGGCVYDGRPLPGVRVRLEAEDDGAGRIVLGGPTVAAGYLGLPSESPAAQAFSADGQGCWFRTDDLGELRDGVLTVRGRLDDVIVTGGLKVAAHVVAEALAAELPDLTSLVLGLPDDRWGQVVTAVVVATGPAADTVRATWPETLDRLRHRLPAHALPRRLEIVPELPLRGPGKPDLAALRSALNNAEEL</sequence>